<dbReference type="SUPFAM" id="SSF52151">
    <property type="entry name" value="FabD/lysophospholipase-like"/>
    <property type="match status" value="1"/>
</dbReference>
<dbReference type="PANTHER" id="PTHR24185">
    <property type="entry name" value="CALCIUM-INDEPENDENT PHOSPHOLIPASE A2-GAMMA"/>
    <property type="match status" value="1"/>
</dbReference>
<name>A0A8H3EPZ4_9LECA</name>
<organism evidence="6 7">
    <name type="scientific">Imshaugia aleurites</name>
    <dbReference type="NCBI Taxonomy" id="172621"/>
    <lineage>
        <taxon>Eukaryota</taxon>
        <taxon>Fungi</taxon>
        <taxon>Dikarya</taxon>
        <taxon>Ascomycota</taxon>
        <taxon>Pezizomycotina</taxon>
        <taxon>Lecanoromycetes</taxon>
        <taxon>OSLEUM clade</taxon>
        <taxon>Lecanoromycetidae</taxon>
        <taxon>Lecanorales</taxon>
        <taxon>Lecanorineae</taxon>
        <taxon>Parmeliaceae</taxon>
        <taxon>Imshaugia</taxon>
    </lineage>
</organism>
<dbReference type="Pfam" id="PF01734">
    <property type="entry name" value="Patatin"/>
    <property type="match status" value="1"/>
</dbReference>
<sequence length="497" mass="56501">MAEEAWTRHAIISFDGGGIRGYGSLLILQALMEKVGIEERRIDSAIKSSFAPCMYKPTKIGFSTPYTKGVESFEASIVTETNSNGLSNDSLFLPCHYFDYGAGTSTGGLISIMLFCLRMTVHDCINEYKILGNKIFGHPRPCSLRGILWPKYSSESLKRVINEASGRHNNTGYRLNYEVEEQLSQCIVVAYPDSNAPGETPYLFRTYEPPHCSQDDIDDLYEKFRSDPRHHPSMIPLHKVARATAAAPAFFRPVRILPAHRGIPLPAMRFKDGGFGCNNPSEEAYHDVLRNHGGLSKNIGPFVSIGTGLKQLRLFSDKKGNFRDVWANVMAALKRPTLTTLAHNSMSYLANFDRKPRFHYYRFDGGEALGKIAMDEWKTYKTKRSSHEKKQPGAKTLEDIQRAVETYLQGKDVQETLNDCAEKLVERRRLRTVDPSRWERYATTSYYLCKEGTCDRARFNTSLDFRNHSESSHGFEAGDTLDEKLEECRKYWWLYPG</sequence>
<evidence type="ECO:0000313" key="6">
    <source>
        <dbReference type="EMBL" id="CAF9909987.1"/>
    </source>
</evidence>
<keyword evidence="3 4" id="KW-0443">Lipid metabolism</keyword>
<dbReference type="InterPro" id="IPR016035">
    <property type="entry name" value="Acyl_Trfase/lysoPLipase"/>
</dbReference>
<dbReference type="Proteomes" id="UP000664534">
    <property type="component" value="Unassembled WGS sequence"/>
</dbReference>
<comment type="caution">
    <text evidence="6">The sequence shown here is derived from an EMBL/GenBank/DDBJ whole genome shotgun (WGS) entry which is preliminary data.</text>
</comment>
<dbReference type="GO" id="GO:0047499">
    <property type="term" value="F:calcium-independent phospholipase A2 activity"/>
    <property type="evidence" value="ECO:0007669"/>
    <property type="project" value="TreeGrafter"/>
</dbReference>
<evidence type="ECO:0000256" key="4">
    <source>
        <dbReference type="PROSITE-ProRule" id="PRU01161"/>
    </source>
</evidence>
<gene>
    <name evidence="6" type="ORF">IMSHALPRED_008523</name>
</gene>
<dbReference type="GO" id="GO:0016042">
    <property type="term" value="P:lipid catabolic process"/>
    <property type="evidence" value="ECO:0007669"/>
    <property type="project" value="UniProtKB-UniRule"/>
</dbReference>
<keyword evidence="1 4" id="KW-0378">Hydrolase</keyword>
<feature type="active site" description="Proton acceptor" evidence="4">
    <location>
        <position position="272"/>
    </location>
</feature>
<dbReference type="GO" id="GO:0019369">
    <property type="term" value="P:arachidonate metabolic process"/>
    <property type="evidence" value="ECO:0007669"/>
    <property type="project" value="TreeGrafter"/>
</dbReference>
<dbReference type="EMBL" id="CAJPDT010000006">
    <property type="protein sequence ID" value="CAF9909987.1"/>
    <property type="molecule type" value="Genomic_DNA"/>
</dbReference>
<reference evidence="6" key="1">
    <citation type="submission" date="2021-03" db="EMBL/GenBank/DDBJ databases">
        <authorList>
            <person name="Tagirdzhanova G."/>
        </authorList>
    </citation>
    <scope>NUCLEOTIDE SEQUENCE</scope>
</reference>
<dbReference type="InterPro" id="IPR002641">
    <property type="entry name" value="PNPLA_dom"/>
</dbReference>
<feature type="short sequence motif" description="DGA/G" evidence="4">
    <location>
        <begin position="272"/>
        <end position="274"/>
    </location>
</feature>
<accession>A0A8H3EPZ4</accession>
<evidence type="ECO:0000256" key="1">
    <source>
        <dbReference type="ARBA" id="ARBA00022801"/>
    </source>
</evidence>
<dbReference type="GO" id="GO:0016020">
    <property type="term" value="C:membrane"/>
    <property type="evidence" value="ECO:0007669"/>
    <property type="project" value="TreeGrafter"/>
</dbReference>
<keyword evidence="2 4" id="KW-0442">Lipid degradation</keyword>
<keyword evidence="7" id="KW-1185">Reference proteome</keyword>
<evidence type="ECO:0000259" key="5">
    <source>
        <dbReference type="PROSITE" id="PS51635"/>
    </source>
</evidence>
<evidence type="ECO:0000256" key="2">
    <source>
        <dbReference type="ARBA" id="ARBA00022963"/>
    </source>
</evidence>
<dbReference type="GO" id="GO:0046486">
    <property type="term" value="P:glycerolipid metabolic process"/>
    <property type="evidence" value="ECO:0007669"/>
    <property type="project" value="UniProtKB-ARBA"/>
</dbReference>
<dbReference type="OrthoDB" id="1658288at2759"/>
<dbReference type="PANTHER" id="PTHR24185:SF1">
    <property type="entry name" value="CALCIUM-INDEPENDENT PHOSPHOLIPASE A2-GAMMA"/>
    <property type="match status" value="1"/>
</dbReference>
<feature type="short sequence motif" description="GXGXXG" evidence="4">
    <location>
        <begin position="16"/>
        <end position="21"/>
    </location>
</feature>
<proteinExistence type="predicted"/>
<evidence type="ECO:0000313" key="7">
    <source>
        <dbReference type="Proteomes" id="UP000664534"/>
    </source>
</evidence>
<feature type="active site" description="Nucleophile" evidence="4">
    <location>
        <position position="105"/>
    </location>
</feature>
<dbReference type="PROSITE" id="PS51635">
    <property type="entry name" value="PNPLA"/>
    <property type="match status" value="1"/>
</dbReference>
<feature type="domain" description="PNPLA" evidence="5">
    <location>
        <begin position="12"/>
        <end position="285"/>
    </location>
</feature>
<feature type="short sequence motif" description="GXSXG" evidence="4">
    <location>
        <begin position="103"/>
        <end position="107"/>
    </location>
</feature>
<dbReference type="Gene3D" id="3.40.1090.10">
    <property type="entry name" value="Cytosolic phospholipase A2 catalytic domain"/>
    <property type="match status" value="1"/>
</dbReference>
<dbReference type="AlphaFoldDB" id="A0A8H3EPZ4"/>
<protein>
    <recommendedName>
        <fullName evidence="5">PNPLA domain-containing protein</fullName>
    </recommendedName>
</protein>
<evidence type="ECO:0000256" key="3">
    <source>
        <dbReference type="ARBA" id="ARBA00023098"/>
    </source>
</evidence>